<feature type="compositionally biased region" description="Polar residues" evidence="9">
    <location>
        <begin position="968"/>
        <end position="977"/>
    </location>
</feature>
<evidence type="ECO:0000256" key="2">
    <source>
        <dbReference type="ARBA" id="ARBA00012825"/>
    </source>
</evidence>
<dbReference type="PANTHER" id="PTHR20275:SF11">
    <property type="entry name" value="KINASE, PUTATIVE (AFU_ORTHOLOGUE AFUA_5G12870)-RELATED"/>
    <property type="match status" value="1"/>
</dbReference>
<gene>
    <name evidence="11" type="ORF">GT037_003964</name>
</gene>
<dbReference type="RefSeq" id="XP_038788718.1">
    <property type="nucleotide sequence ID" value="XM_038929011.1"/>
</dbReference>
<dbReference type="GO" id="GO:0019674">
    <property type="term" value="P:NAD+ metabolic process"/>
    <property type="evidence" value="ECO:0007669"/>
    <property type="project" value="InterPro"/>
</dbReference>
<keyword evidence="3" id="KW-0808">Transferase</keyword>
<feature type="compositionally biased region" description="Basic and acidic residues" evidence="9">
    <location>
        <begin position="943"/>
        <end position="967"/>
    </location>
</feature>
<evidence type="ECO:0000256" key="7">
    <source>
        <dbReference type="ARBA" id="ARBA00023444"/>
    </source>
</evidence>
<dbReference type="Pfam" id="PF01513">
    <property type="entry name" value="NAD_kinase"/>
    <property type="match status" value="1"/>
</dbReference>
<dbReference type="Proteomes" id="UP000596902">
    <property type="component" value="Unassembled WGS sequence"/>
</dbReference>
<evidence type="ECO:0000313" key="11">
    <source>
        <dbReference type="EMBL" id="KAF7678583.1"/>
    </source>
</evidence>
<reference evidence="11" key="2">
    <citation type="submission" date="2020-08" db="EMBL/GenBank/DDBJ databases">
        <title>Draft Genome Sequence of Cumin Blight Pathogen Alternaria burnsii.</title>
        <authorList>
            <person name="Feng Z."/>
        </authorList>
    </citation>
    <scope>NUCLEOTIDE SEQUENCE</scope>
    <source>
        <strain evidence="11">CBS107.38</strain>
    </source>
</reference>
<dbReference type="GeneID" id="62202189"/>
<evidence type="ECO:0000256" key="4">
    <source>
        <dbReference type="ARBA" id="ARBA00022777"/>
    </source>
</evidence>
<evidence type="ECO:0000256" key="8">
    <source>
        <dbReference type="SAM" id="Coils"/>
    </source>
</evidence>
<dbReference type="InterPro" id="IPR016064">
    <property type="entry name" value="NAD/diacylglycerol_kinase_sf"/>
</dbReference>
<dbReference type="PANTHER" id="PTHR20275">
    <property type="entry name" value="NAD KINASE"/>
    <property type="match status" value="1"/>
</dbReference>
<keyword evidence="6" id="KW-0520">NAD</keyword>
<dbReference type="GO" id="GO:0016851">
    <property type="term" value="F:magnesium chelatase activity"/>
    <property type="evidence" value="ECO:0007669"/>
    <property type="project" value="UniProtKB-EC"/>
</dbReference>
<feature type="compositionally biased region" description="Basic residues" evidence="9">
    <location>
        <begin position="397"/>
        <end position="408"/>
    </location>
</feature>
<feature type="domain" description="ChlI/MoxR AAA lid" evidence="10">
    <location>
        <begin position="777"/>
        <end position="837"/>
    </location>
</feature>
<feature type="region of interest" description="Disordered" evidence="9">
    <location>
        <begin position="585"/>
        <end position="623"/>
    </location>
</feature>
<dbReference type="EC" id="6.6.1.1" evidence="2"/>
<evidence type="ECO:0000256" key="1">
    <source>
        <dbReference type="ARBA" id="ARBA00010995"/>
    </source>
</evidence>
<name>A0A8H7B8L8_9PLEO</name>
<dbReference type="InterPro" id="IPR002504">
    <property type="entry name" value="NADK"/>
</dbReference>
<reference evidence="11" key="1">
    <citation type="submission" date="2020-01" db="EMBL/GenBank/DDBJ databases">
        <authorList>
            <person name="Feng Z.H.Z."/>
        </authorList>
    </citation>
    <scope>NUCLEOTIDE SEQUENCE</scope>
    <source>
        <strain evidence="11">CBS107.38</strain>
    </source>
</reference>
<feature type="compositionally biased region" description="Polar residues" evidence="9">
    <location>
        <begin position="412"/>
        <end position="424"/>
    </location>
</feature>
<dbReference type="GO" id="GO:0003951">
    <property type="term" value="F:NAD+ kinase activity"/>
    <property type="evidence" value="ECO:0007669"/>
    <property type="project" value="InterPro"/>
</dbReference>
<feature type="region of interest" description="Disordered" evidence="9">
    <location>
        <begin position="465"/>
        <end position="485"/>
    </location>
</feature>
<dbReference type="Pfam" id="PF17863">
    <property type="entry name" value="AAA_lid_2"/>
    <property type="match status" value="1"/>
</dbReference>
<accession>A0A8H7B8L8</accession>
<feature type="coiled-coil region" evidence="8">
    <location>
        <begin position="287"/>
        <end position="321"/>
    </location>
</feature>
<dbReference type="GO" id="GO:0006741">
    <property type="term" value="P:NADP+ biosynthetic process"/>
    <property type="evidence" value="ECO:0007669"/>
    <property type="project" value="InterPro"/>
</dbReference>
<evidence type="ECO:0000256" key="9">
    <source>
        <dbReference type="SAM" id="MobiDB-lite"/>
    </source>
</evidence>
<dbReference type="InterPro" id="IPR017437">
    <property type="entry name" value="ATP-NAD_kinase_PpnK-typ_C"/>
</dbReference>
<dbReference type="Pfam" id="PF20143">
    <property type="entry name" value="NAD_kinase_C"/>
    <property type="match status" value="1"/>
</dbReference>
<comment type="caution">
    <text evidence="11">The sequence shown here is derived from an EMBL/GenBank/DDBJ whole genome shotgun (WGS) entry which is preliminary data.</text>
</comment>
<feature type="region of interest" description="Disordered" evidence="9">
    <location>
        <begin position="943"/>
        <end position="977"/>
    </location>
</feature>
<dbReference type="FunFam" id="2.60.200.30:FF:000008">
    <property type="entry name" value="Putative NAD+ kinase"/>
    <property type="match status" value="1"/>
</dbReference>
<comment type="similarity">
    <text evidence="1">Belongs to the NAD kinase family.</text>
</comment>
<feature type="region of interest" description="Disordered" evidence="9">
    <location>
        <begin position="905"/>
        <end position="927"/>
    </location>
</feature>
<keyword evidence="12" id="KW-1185">Reference proteome</keyword>
<dbReference type="EMBL" id="JAAABM010000004">
    <property type="protein sequence ID" value="KAF7678583.1"/>
    <property type="molecule type" value="Genomic_DNA"/>
</dbReference>
<feature type="region of interest" description="Disordered" evidence="9">
    <location>
        <begin position="397"/>
        <end position="424"/>
    </location>
</feature>
<feature type="compositionally biased region" description="Low complexity" evidence="9">
    <location>
        <begin position="471"/>
        <end position="484"/>
    </location>
</feature>
<protein>
    <recommendedName>
        <fullName evidence="2">magnesium chelatase</fullName>
        <ecNumber evidence="2">6.6.1.1</ecNumber>
    </recommendedName>
</protein>
<dbReference type="InterPro" id="IPR017438">
    <property type="entry name" value="ATP-NAD_kinase_N"/>
</dbReference>
<evidence type="ECO:0000313" key="12">
    <source>
        <dbReference type="Proteomes" id="UP000596902"/>
    </source>
</evidence>
<keyword evidence="5" id="KW-0521">NADP</keyword>
<evidence type="ECO:0000256" key="5">
    <source>
        <dbReference type="ARBA" id="ARBA00022857"/>
    </source>
</evidence>
<dbReference type="Gene3D" id="1.10.8.80">
    <property type="entry name" value="Magnesium chelatase subunit I, C-Terminal domain"/>
    <property type="match status" value="1"/>
</dbReference>
<dbReference type="SUPFAM" id="SSF111331">
    <property type="entry name" value="NAD kinase/diacylglycerol kinase-like"/>
    <property type="match status" value="1"/>
</dbReference>
<dbReference type="Gene3D" id="3.40.50.10330">
    <property type="entry name" value="Probable inorganic polyphosphate/atp-NAD kinase, domain 1"/>
    <property type="match status" value="1"/>
</dbReference>
<keyword evidence="8" id="KW-0175">Coiled coil</keyword>
<evidence type="ECO:0000259" key="10">
    <source>
        <dbReference type="Pfam" id="PF17863"/>
    </source>
</evidence>
<proteinExistence type="inferred from homology"/>
<dbReference type="Gene3D" id="2.60.200.30">
    <property type="entry name" value="Probable inorganic polyphosphate/atp-NAD kinase, domain 2"/>
    <property type="match status" value="1"/>
</dbReference>
<dbReference type="HAMAP" id="MF_00361">
    <property type="entry name" value="NAD_kinase"/>
    <property type="match status" value="1"/>
</dbReference>
<keyword evidence="4 11" id="KW-0418">Kinase</keyword>
<evidence type="ECO:0000256" key="3">
    <source>
        <dbReference type="ARBA" id="ARBA00022679"/>
    </source>
</evidence>
<comment type="pathway">
    <text evidence="7">Porphyrin-containing compound metabolism.</text>
</comment>
<organism evidence="11 12">
    <name type="scientific">Alternaria burnsii</name>
    <dbReference type="NCBI Taxonomy" id="1187904"/>
    <lineage>
        <taxon>Eukaryota</taxon>
        <taxon>Fungi</taxon>
        <taxon>Dikarya</taxon>
        <taxon>Ascomycota</taxon>
        <taxon>Pezizomycotina</taxon>
        <taxon>Dothideomycetes</taxon>
        <taxon>Pleosporomycetidae</taxon>
        <taxon>Pleosporales</taxon>
        <taxon>Pleosporineae</taxon>
        <taxon>Pleosporaceae</taxon>
        <taxon>Alternaria</taxon>
        <taxon>Alternaria sect. Alternaria</taxon>
    </lineage>
</organism>
<feature type="coiled-coil region" evidence="8">
    <location>
        <begin position="152"/>
        <end position="234"/>
    </location>
</feature>
<dbReference type="InterPro" id="IPR041628">
    <property type="entry name" value="ChlI/MoxR_AAA_lid"/>
</dbReference>
<sequence>MDMSQEAQPCRSFAECMSAFEELEQKTEGVFTIELSGLESLLNTIRTTLDEAATKKAAVWLQQWTHICTHPSYFEQNVDGDKSLSQLEAHLLPDDLPPCTCHHASDLIIDDLQDRIADQLLSTMEAFWKNRPSDLKELKLVREKLDEEMICFNKLSANHAKISRALEDAERKTEDLEARLAASERDATDKERLVSDRYRGLERGFYDKVQKLVESRVRDEKARLADRLEDLEAKALRCAKLLDENELLRAKILQGDREQVLLKRVKLEMEKKYQDRDDEAKAFKEGYDQISNDIQTLQTERAVLQADYDTLKEEQERWSEQQTSSSELHCVGQPAVLNHPISARPAVDRQAAELQHLAGLIITWQAMLHNATVERNGSTKQKEFLEKKVREAEQQLKKLKPAHLSKPHRGSDTQSTPKNPHTSKQVVMNGMVDGQEVSSSPISTLATRQKPRGAVEAFPALSASARPLTPAHSSKSTSGTATASERTELYKLPGVMEASEDHVTEKVQSLSDLELAVLICLVADQHCIIEAERELTRDVVEELKLVARNVFGLTWAVLECNEDTTLDDFGSGILVKGEENDYFGSTNERDRGDVAHAPGHFSPISKSPERLDRRTSKSPRPFSPLDSKRIANIVVARNLNRANLQVQIQALELIRGKRNFTRTAVHAAPRPFLFIALNASDTPRLTMHLNDQFFISHKHQMDDGLPNIEELQEKQHVSDDGASMSSVVRTPPFQPGKYKPQTALFSSEDLVSLTKQMSEVKISSEVRAYLHNIIVFMRLHRAVAGGISALATRHFNTLAHTLAPLHGLEYISPSMVALAARKIYPHRIVITAPENERSMQWGSSLEAVKAVLEGVTVEDVIEEVLESANFLMESELGDQDTKEITQVNSHDDALEVVFEGGYNGHRRKASLAPHPSGKMTSRPENGRRTTACIVHSLLEKHDGLPVKDHSQSHEGLAQERRVDKDPSSTRAEQTQHSRLLTKKELSDMAFGIRELSKKLSQIRLKLHVKNIFILGKAHDEALIKNSREVTDWLLQKNSEYKVYVEQTLEDNNIFDAAGLLKNESYQGRLKFWTNEMCAQKPQTFDIVLALGGDGTVLYASWLFQRIVPPTIAFSLGSLGFLTKFDFELYPQSLSTAFADGITVSLRLRFEATVMRSQKRDGTGRDLVEELIGEEIDDHHTHYSDGTHNILNEVVVDRGPNPTMSSIELFGDDEHFTTVQADGICVSTPTGSTAYNLAAGGSLCHPDNPVVLVTAICAHTLSFRPIILPDTIVLRCGVPYDARTSSWASFDGRERVELKPGDYVTISASRFPFPSVLPLNKRRTDWIESISRTLQWNSRQKQKAFKEWGQHRCIPSLHIRDHLIQESGAPDKHKRDRLTTCCTYNLREFFSEWPCLVSAATVAIGLLMPSISISATHQAITNVLDATSTALPGRTYSTTFVKKAAVLLVRAAMMELDHTGFLNLKST</sequence>
<evidence type="ECO:0000256" key="6">
    <source>
        <dbReference type="ARBA" id="ARBA00023027"/>
    </source>
</evidence>